<name>A0A0F9BW23_9ZZZZ</name>
<gene>
    <name evidence="1" type="ORF">LCGC14_2741380</name>
</gene>
<dbReference type="AlphaFoldDB" id="A0A0F9BW23"/>
<comment type="caution">
    <text evidence="1">The sequence shown here is derived from an EMBL/GenBank/DDBJ whole genome shotgun (WGS) entry which is preliminary data.</text>
</comment>
<accession>A0A0F9BW23</accession>
<dbReference type="EMBL" id="LAZR01049873">
    <property type="protein sequence ID" value="KKK88616.1"/>
    <property type="molecule type" value="Genomic_DNA"/>
</dbReference>
<organism evidence="1">
    <name type="scientific">marine sediment metagenome</name>
    <dbReference type="NCBI Taxonomy" id="412755"/>
    <lineage>
        <taxon>unclassified sequences</taxon>
        <taxon>metagenomes</taxon>
        <taxon>ecological metagenomes</taxon>
    </lineage>
</organism>
<sequence>MRIIEPVNIENLVRADSVEAHEGFRYLDENDGIYGYFIPMDDNSSNLYIRRTIKTGKSIFIAPEYVLVFNIRFNIAGAIKANKMVEPVDFTVNVGREQE</sequence>
<evidence type="ECO:0000313" key="1">
    <source>
        <dbReference type="EMBL" id="KKK88616.1"/>
    </source>
</evidence>
<reference evidence="1" key="1">
    <citation type="journal article" date="2015" name="Nature">
        <title>Complex archaea that bridge the gap between prokaryotes and eukaryotes.</title>
        <authorList>
            <person name="Spang A."/>
            <person name="Saw J.H."/>
            <person name="Jorgensen S.L."/>
            <person name="Zaremba-Niedzwiedzka K."/>
            <person name="Martijn J."/>
            <person name="Lind A.E."/>
            <person name="van Eijk R."/>
            <person name="Schleper C."/>
            <person name="Guy L."/>
            <person name="Ettema T.J."/>
        </authorList>
    </citation>
    <scope>NUCLEOTIDE SEQUENCE</scope>
</reference>
<protein>
    <submittedName>
        <fullName evidence="1">Uncharacterized protein</fullName>
    </submittedName>
</protein>
<proteinExistence type="predicted"/>